<dbReference type="InterPro" id="IPR023559">
    <property type="entry name" value="Flagellar_FlhD"/>
</dbReference>
<name>A0A612H792_SALET</name>
<keyword evidence="1" id="KW-0963">Cytoplasm</keyword>
<keyword evidence="2" id="KW-1005">Bacterial flagellum biogenesis</keyword>
<keyword evidence="7" id="KW-0804">Transcription</keyword>
<evidence type="ECO:0000256" key="7">
    <source>
        <dbReference type="ARBA" id="ARBA00023163"/>
    </source>
</evidence>
<proteinExistence type="predicted"/>
<dbReference type="GO" id="GO:0044780">
    <property type="term" value="P:bacterial-type flagellum assembly"/>
    <property type="evidence" value="ECO:0007669"/>
    <property type="project" value="InterPro"/>
</dbReference>
<evidence type="ECO:0000256" key="3">
    <source>
        <dbReference type="ARBA" id="ARBA00023015"/>
    </source>
</evidence>
<dbReference type="Pfam" id="PF05247">
    <property type="entry name" value="FlhD"/>
    <property type="match status" value="1"/>
</dbReference>
<keyword evidence="9" id="KW-0966">Cell projection</keyword>
<reference evidence="9" key="1">
    <citation type="submission" date="2019-09" db="EMBL/GenBank/DDBJ databases">
        <authorList>
            <consortium name="GenomeTrakr network: Whole genome sequencing for foodborne pathogen traceback"/>
        </authorList>
    </citation>
    <scope>NUCLEOTIDE SEQUENCE</scope>
    <source>
        <strain evidence="9">AUSMDU00020873</strain>
    </source>
</reference>
<dbReference type="GO" id="GO:0045893">
    <property type="term" value="P:positive regulation of DNA-templated transcription"/>
    <property type="evidence" value="ECO:0007669"/>
    <property type="project" value="InterPro"/>
</dbReference>
<keyword evidence="3" id="KW-0805">Transcription regulation</keyword>
<keyword evidence="9" id="KW-0969">Cilium</keyword>
<keyword evidence="9" id="KW-0282">Flagellum</keyword>
<evidence type="ECO:0000256" key="8">
    <source>
        <dbReference type="ARBA" id="ARBA00025431"/>
    </source>
</evidence>
<protein>
    <submittedName>
        <fullName evidence="9">Flagellar transcriptional regulator FlhD</fullName>
    </submittedName>
</protein>
<keyword evidence="4" id="KW-0238">DNA-binding</keyword>
<evidence type="ECO:0000256" key="5">
    <source>
        <dbReference type="ARBA" id="ARBA00023157"/>
    </source>
</evidence>
<dbReference type="SUPFAM" id="SSF63592">
    <property type="entry name" value="Flagellar transcriptional activator FlhD"/>
    <property type="match status" value="1"/>
</dbReference>
<dbReference type="GO" id="GO:0003677">
    <property type="term" value="F:DNA binding"/>
    <property type="evidence" value="ECO:0007669"/>
    <property type="project" value="UniProtKB-KW"/>
</dbReference>
<dbReference type="AlphaFoldDB" id="A0A612H792"/>
<evidence type="ECO:0000256" key="2">
    <source>
        <dbReference type="ARBA" id="ARBA00022795"/>
    </source>
</evidence>
<organism evidence="9">
    <name type="scientific">Salmonella enterica I</name>
    <dbReference type="NCBI Taxonomy" id="59201"/>
    <lineage>
        <taxon>Bacteria</taxon>
        <taxon>Pseudomonadati</taxon>
        <taxon>Pseudomonadota</taxon>
        <taxon>Gammaproteobacteria</taxon>
        <taxon>Enterobacterales</taxon>
        <taxon>Enterobacteriaceae</taxon>
        <taxon>Salmonella</taxon>
    </lineage>
</organism>
<dbReference type="Gene3D" id="1.10.4000.10">
    <property type="entry name" value="Flagellar transcriptional activator FlhD"/>
    <property type="match status" value="1"/>
</dbReference>
<comment type="caution">
    <text evidence="9">The sequence shown here is derived from an EMBL/GenBank/DDBJ whole genome shotgun (WGS) entry which is preliminary data.</text>
</comment>
<keyword evidence="6" id="KW-0010">Activator</keyword>
<comment type="function">
    <text evidence="8">Functions in complex with FlhC as a master transcriptional regulator that regulates transcription of several flagellar and non-flagellar operons by binding to their promoter region. Activates expression of class 2 flagellar genes, including fliA, which is a flagellum-specific sigma factor that turns on the class 3 genes. Also regulates genes whose products function in a variety of physiological pathways.</text>
</comment>
<evidence type="ECO:0000256" key="1">
    <source>
        <dbReference type="ARBA" id="ARBA00022490"/>
    </source>
</evidence>
<gene>
    <name evidence="9" type="ORF">F3Q63_12160</name>
</gene>
<evidence type="ECO:0000256" key="6">
    <source>
        <dbReference type="ARBA" id="ARBA00023159"/>
    </source>
</evidence>
<keyword evidence="5" id="KW-1015">Disulfide bond</keyword>
<evidence type="ECO:0000313" key="9">
    <source>
        <dbReference type="EMBL" id="ECW0107946.1"/>
    </source>
</evidence>
<dbReference type="InterPro" id="IPR036194">
    <property type="entry name" value="FlhD_sf"/>
</dbReference>
<evidence type="ECO:0000256" key="4">
    <source>
        <dbReference type="ARBA" id="ARBA00023125"/>
    </source>
</evidence>
<accession>A0A612H792</accession>
<dbReference type="EMBL" id="AAKVAS010000012">
    <property type="protein sequence ID" value="ECW0107946.1"/>
    <property type="molecule type" value="Genomic_DNA"/>
</dbReference>
<sequence>MNTEKSLHEMNYTWLSLTQKMLLKDRGVAMLRLGLNARVASIIGDMTEKELQKLSAHPHFIFTLRIRNPDALECVLQDSRVDHLASMHAAILCLSDTGGRHGI</sequence>